<dbReference type="GeneID" id="59237323"/>
<evidence type="ECO:0000313" key="2">
    <source>
        <dbReference type="Proteomes" id="UP000509704"/>
    </source>
</evidence>
<gene>
    <name evidence="1" type="ORF">HG535_0F00730</name>
</gene>
<dbReference type="AlphaFoldDB" id="A0A7H9B519"/>
<keyword evidence="2" id="KW-1185">Reference proteome</keyword>
<name>A0A7H9B519_ZYGMR</name>
<evidence type="ECO:0000313" key="1">
    <source>
        <dbReference type="EMBL" id="QLG73563.1"/>
    </source>
</evidence>
<protein>
    <submittedName>
        <fullName evidence="1">Uncharacterized protein</fullName>
    </submittedName>
</protein>
<sequence>MPLPLPRRVIHFPGRRCVVGMRGHQNVPIPCGLSMLTIPCFFLIAKHRLRKYRFDIPRNDIKWPERYVVLSAIAVRLRRHRLRKDTADAASARDDITKIIAPNLETPRQGK</sequence>
<dbReference type="RefSeq" id="XP_037145290.1">
    <property type="nucleotide sequence ID" value="XM_037289395.1"/>
</dbReference>
<dbReference type="EMBL" id="CP058609">
    <property type="protein sequence ID" value="QLG73563.1"/>
    <property type="molecule type" value="Genomic_DNA"/>
</dbReference>
<reference evidence="1 2" key="1">
    <citation type="submission" date="2020-07" db="EMBL/GenBank/DDBJ databases">
        <title>The yeast mating-type switching endonuclease HO is a domesticated member of an unorthodox homing genetic element family.</title>
        <authorList>
            <person name="Coughlan A.Y."/>
            <person name="Lombardi L."/>
            <person name="Braun-Galleani S."/>
            <person name="Martos A.R."/>
            <person name="Galeote V."/>
            <person name="Bigey F."/>
            <person name="Dequin S."/>
            <person name="Byrne K.P."/>
            <person name="Wolfe K.H."/>
        </authorList>
    </citation>
    <scope>NUCLEOTIDE SEQUENCE [LARGE SCALE GENOMIC DNA]</scope>
    <source>
        <strain evidence="1 2">NRRL Y-6702</strain>
    </source>
</reference>
<proteinExistence type="predicted"/>
<dbReference type="InterPro" id="IPR008897">
    <property type="entry name" value="Rep_fungi"/>
</dbReference>
<dbReference type="Pfam" id="PF05797">
    <property type="entry name" value="Rep_4"/>
    <property type="match status" value="1"/>
</dbReference>
<dbReference type="GO" id="GO:0030541">
    <property type="term" value="P:plasmid partitioning"/>
    <property type="evidence" value="ECO:0007669"/>
    <property type="project" value="InterPro"/>
</dbReference>
<accession>A0A7H9B519</accession>
<organism evidence="1 2">
    <name type="scientific">Zygotorulaspora mrakii</name>
    <name type="common">Zygosaccharomyces mrakii</name>
    <dbReference type="NCBI Taxonomy" id="42260"/>
    <lineage>
        <taxon>Eukaryota</taxon>
        <taxon>Fungi</taxon>
        <taxon>Dikarya</taxon>
        <taxon>Ascomycota</taxon>
        <taxon>Saccharomycotina</taxon>
        <taxon>Saccharomycetes</taxon>
        <taxon>Saccharomycetales</taxon>
        <taxon>Saccharomycetaceae</taxon>
        <taxon>Zygotorulaspora</taxon>
    </lineage>
</organism>
<dbReference type="Proteomes" id="UP000509704">
    <property type="component" value="Chromosome 6"/>
</dbReference>
<dbReference type="OrthoDB" id="4070285at2759"/>
<dbReference type="KEGG" id="zmk:HG535_0F00730"/>